<gene>
    <name evidence="1" type="ORF">FBZ88_12266</name>
</gene>
<proteinExistence type="predicted"/>
<dbReference type="AlphaFoldDB" id="A0A560FC73"/>
<protein>
    <submittedName>
        <fullName evidence="1">Uncharacterized protein</fullName>
    </submittedName>
</protein>
<dbReference type="Proteomes" id="UP000316545">
    <property type="component" value="Unassembled WGS sequence"/>
</dbReference>
<evidence type="ECO:0000313" key="2">
    <source>
        <dbReference type="Proteomes" id="UP000316545"/>
    </source>
</evidence>
<organism evidence="1 2">
    <name type="scientific">Nitrospirillum amazonense</name>
    <dbReference type="NCBI Taxonomy" id="28077"/>
    <lineage>
        <taxon>Bacteria</taxon>
        <taxon>Pseudomonadati</taxon>
        <taxon>Pseudomonadota</taxon>
        <taxon>Alphaproteobacteria</taxon>
        <taxon>Rhodospirillales</taxon>
        <taxon>Azospirillaceae</taxon>
        <taxon>Nitrospirillum</taxon>
    </lineage>
</organism>
<sequence>MGAPSLSPIAPRLVKLIPLLGSDQPGEVVATAAAIGRTLAGAGLTWHDVVAALDPSPGRLSQSARAAHPNTRVMAETLWRCQRLTEWEQGFVGSVLEQLKQVRGLSDRQVATLRKIYTDRFAER</sequence>
<dbReference type="RefSeq" id="WP_145619704.1">
    <property type="nucleotide sequence ID" value="NZ_VITO01000022.1"/>
</dbReference>
<name>A0A560FC73_9PROT</name>
<comment type="caution">
    <text evidence="1">The sequence shown here is derived from an EMBL/GenBank/DDBJ whole genome shotgun (WGS) entry which is preliminary data.</text>
</comment>
<reference evidence="1 2" key="1">
    <citation type="submission" date="2019-06" db="EMBL/GenBank/DDBJ databases">
        <title>Genomic Encyclopedia of Type Strains, Phase IV (KMG-V): Genome sequencing to study the core and pangenomes of soil and plant-associated prokaryotes.</title>
        <authorList>
            <person name="Whitman W."/>
        </authorList>
    </citation>
    <scope>NUCLEOTIDE SEQUENCE [LARGE SCALE GENOMIC DNA]</scope>
    <source>
        <strain evidence="1 2">BR 11865</strain>
    </source>
</reference>
<keyword evidence="2" id="KW-1185">Reference proteome</keyword>
<evidence type="ECO:0000313" key="1">
    <source>
        <dbReference type="EMBL" id="TWB19211.1"/>
    </source>
</evidence>
<accession>A0A560FC73</accession>
<dbReference type="EMBL" id="VITO01000022">
    <property type="protein sequence ID" value="TWB19211.1"/>
    <property type="molecule type" value="Genomic_DNA"/>
</dbReference>